<proteinExistence type="predicted"/>
<accession>A0A8S3R0J7</accession>
<dbReference type="SUPFAM" id="SSF49265">
    <property type="entry name" value="Fibronectin type III"/>
    <property type="match status" value="1"/>
</dbReference>
<gene>
    <name evidence="2" type="ORF">MEDL_15254</name>
</gene>
<dbReference type="OrthoDB" id="504708at2759"/>
<dbReference type="Proteomes" id="UP000683360">
    <property type="component" value="Unassembled WGS sequence"/>
</dbReference>
<keyword evidence="3" id="KW-1185">Reference proteome</keyword>
<name>A0A8S3R0J7_MYTED</name>
<feature type="domain" description="Fibronectin type-III" evidence="1">
    <location>
        <begin position="201"/>
        <end position="289"/>
    </location>
</feature>
<dbReference type="InterPro" id="IPR003961">
    <property type="entry name" value="FN3_dom"/>
</dbReference>
<protein>
    <recommendedName>
        <fullName evidence="1">Fibronectin type-III domain-containing protein</fullName>
    </recommendedName>
</protein>
<evidence type="ECO:0000313" key="2">
    <source>
        <dbReference type="EMBL" id="CAG2200559.1"/>
    </source>
</evidence>
<dbReference type="Pfam" id="PF01683">
    <property type="entry name" value="EB"/>
    <property type="match status" value="1"/>
</dbReference>
<dbReference type="PANTHER" id="PTHR39069">
    <property type="entry name" value="ECDYSONE-INDUCIBLE GENE E1, ISOFORM A"/>
    <property type="match status" value="1"/>
</dbReference>
<dbReference type="Pfam" id="PF00041">
    <property type="entry name" value="fn3"/>
    <property type="match status" value="1"/>
</dbReference>
<dbReference type="InterPro" id="IPR036116">
    <property type="entry name" value="FN3_sf"/>
</dbReference>
<dbReference type="SMART" id="SM00060">
    <property type="entry name" value="FN3"/>
    <property type="match status" value="1"/>
</dbReference>
<dbReference type="CDD" id="cd00063">
    <property type="entry name" value="FN3"/>
    <property type="match status" value="1"/>
</dbReference>
<dbReference type="Gene3D" id="2.60.40.10">
    <property type="entry name" value="Immunoglobulins"/>
    <property type="match status" value="1"/>
</dbReference>
<comment type="caution">
    <text evidence="2">The sequence shown here is derived from an EMBL/GenBank/DDBJ whole genome shotgun (WGS) entry which is preliminary data.</text>
</comment>
<dbReference type="InterPro" id="IPR013783">
    <property type="entry name" value="Ig-like_fold"/>
</dbReference>
<dbReference type="AlphaFoldDB" id="A0A8S3R0J7"/>
<sequence length="359" mass="38008">MSTDARAFGLIRQEGRSAIVYKRGRGNGESCTDVAQCTMEGAICSDTCQCPSDLFYDGTNCVKRALGESCSDVTQCSADNTICTGSGTKTCECQNTHLQVGTSCLSKSALGDSCTDVAQCTATNAVCTGEVGSQTCQCPNTHYNDGTNCAPKKELGVACTESVQCADTESECSSICYCKSMFYDSNNSNLGGICKPLTELKVTNPALTTRSETFLEIEWTAPTASGAVEEFRYQVGSGSVISVNKKTTANITGLTPGNMYTIKIISVDKDSRPTEQTTYVQISFATKPAVPGPIDLGNSDLTASDGQITIRWTSTGTVTNYTVTISELVPNPTVINNPFYVIGNGNNAAQEMGTDTHLK</sequence>
<dbReference type="EMBL" id="CAJPWZ010000752">
    <property type="protein sequence ID" value="CAG2200559.1"/>
    <property type="molecule type" value="Genomic_DNA"/>
</dbReference>
<dbReference type="PANTHER" id="PTHR39069:SF8">
    <property type="entry name" value="FI17111P1"/>
    <property type="match status" value="1"/>
</dbReference>
<evidence type="ECO:0000259" key="1">
    <source>
        <dbReference type="PROSITE" id="PS50853"/>
    </source>
</evidence>
<reference evidence="2" key="1">
    <citation type="submission" date="2021-03" db="EMBL/GenBank/DDBJ databases">
        <authorList>
            <person name="Bekaert M."/>
        </authorList>
    </citation>
    <scope>NUCLEOTIDE SEQUENCE</scope>
</reference>
<evidence type="ECO:0000313" key="3">
    <source>
        <dbReference type="Proteomes" id="UP000683360"/>
    </source>
</evidence>
<organism evidence="2 3">
    <name type="scientific">Mytilus edulis</name>
    <name type="common">Blue mussel</name>
    <dbReference type="NCBI Taxonomy" id="6550"/>
    <lineage>
        <taxon>Eukaryota</taxon>
        <taxon>Metazoa</taxon>
        <taxon>Spiralia</taxon>
        <taxon>Lophotrochozoa</taxon>
        <taxon>Mollusca</taxon>
        <taxon>Bivalvia</taxon>
        <taxon>Autobranchia</taxon>
        <taxon>Pteriomorphia</taxon>
        <taxon>Mytilida</taxon>
        <taxon>Mytiloidea</taxon>
        <taxon>Mytilidae</taxon>
        <taxon>Mytilinae</taxon>
        <taxon>Mytilus</taxon>
    </lineage>
</organism>
<dbReference type="PROSITE" id="PS50853">
    <property type="entry name" value="FN3"/>
    <property type="match status" value="1"/>
</dbReference>
<dbReference type="InterPro" id="IPR006149">
    <property type="entry name" value="EB_dom"/>
</dbReference>